<keyword evidence="1" id="KW-0472">Membrane</keyword>
<feature type="transmembrane region" description="Helical" evidence="1">
    <location>
        <begin position="21"/>
        <end position="41"/>
    </location>
</feature>
<feature type="non-terminal residue" evidence="2">
    <location>
        <position position="1"/>
    </location>
</feature>
<keyword evidence="1" id="KW-0812">Transmembrane</keyword>
<reference evidence="2" key="2">
    <citation type="journal article" date="2021" name="Genome Biol. Evol.">
        <title>Developing a high-quality reference genome for a parasitic bivalve with doubly uniparental inheritance (Bivalvia: Unionida).</title>
        <authorList>
            <person name="Smith C.H."/>
        </authorList>
    </citation>
    <scope>NUCLEOTIDE SEQUENCE</scope>
    <source>
        <strain evidence="2">CHS0354</strain>
        <tissue evidence="2">Mantle</tissue>
    </source>
</reference>
<dbReference type="Proteomes" id="UP001195483">
    <property type="component" value="Unassembled WGS sequence"/>
</dbReference>
<organism evidence="2 3">
    <name type="scientific">Potamilus streckersoni</name>
    <dbReference type="NCBI Taxonomy" id="2493646"/>
    <lineage>
        <taxon>Eukaryota</taxon>
        <taxon>Metazoa</taxon>
        <taxon>Spiralia</taxon>
        <taxon>Lophotrochozoa</taxon>
        <taxon>Mollusca</taxon>
        <taxon>Bivalvia</taxon>
        <taxon>Autobranchia</taxon>
        <taxon>Heteroconchia</taxon>
        <taxon>Palaeoheterodonta</taxon>
        <taxon>Unionida</taxon>
        <taxon>Unionoidea</taxon>
        <taxon>Unionidae</taxon>
        <taxon>Ambleminae</taxon>
        <taxon>Lampsilini</taxon>
        <taxon>Potamilus</taxon>
    </lineage>
</organism>
<evidence type="ECO:0000313" key="3">
    <source>
        <dbReference type="Proteomes" id="UP001195483"/>
    </source>
</evidence>
<sequence length="115" mass="13352">YLSRRRLKEVMHDFRDEDTHFLYLWLVLWLLRAWGTIRFMLRLFNAGADIKPLIILQSIGDSAQAFGNCILFCFLDKEVAMYIKQACIPCKFRGEELDGLLTTTSESANNVDNTN</sequence>
<reference evidence="2" key="1">
    <citation type="journal article" date="2021" name="Genome Biol. Evol.">
        <title>A High-Quality Reference Genome for a Parasitic Bivalve with Doubly Uniparental Inheritance (Bivalvia: Unionida).</title>
        <authorList>
            <person name="Smith C.H."/>
        </authorList>
    </citation>
    <scope>NUCLEOTIDE SEQUENCE</scope>
    <source>
        <strain evidence="2">CHS0354</strain>
    </source>
</reference>
<feature type="transmembrane region" description="Helical" evidence="1">
    <location>
        <begin position="53"/>
        <end position="75"/>
    </location>
</feature>
<keyword evidence="1" id="KW-1133">Transmembrane helix</keyword>
<accession>A0AAE0VL72</accession>
<reference evidence="2" key="3">
    <citation type="submission" date="2023-05" db="EMBL/GenBank/DDBJ databases">
        <authorList>
            <person name="Smith C.H."/>
        </authorList>
    </citation>
    <scope>NUCLEOTIDE SEQUENCE</scope>
    <source>
        <strain evidence="2">CHS0354</strain>
        <tissue evidence="2">Mantle</tissue>
    </source>
</reference>
<dbReference type="EMBL" id="JAEAOA010000960">
    <property type="protein sequence ID" value="KAK3581731.1"/>
    <property type="molecule type" value="Genomic_DNA"/>
</dbReference>
<gene>
    <name evidence="2" type="ORF">CHS0354_015499</name>
</gene>
<proteinExistence type="predicted"/>
<protein>
    <submittedName>
        <fullName evidence="2">Uncharacterized protein</fullName>
    </submittedName>
</protein>
<evidence type="ECO:0000256" key="1">
    <source>
        <dbReference type="SAM" id="Phobius"/>
    </source>
</evidence>
<comment type="caution">
    <text evidence="2">The sequence shown here is derived from an EMBL/GenBank/DDBJ whole genome shotgun (WGS) entry which is preliminary data.</text>
</comment>
<evidence type="ECO:0000313" key="2">
    <source>
        <dbReference type="EMBL" id="KAK3581731.1"/>
    </source>
</evidence>
<name>A0AAE0VL72_9BIVA</name>
<dbReference type="AlphaFoldDB" id="A0AAE0VL72"/>
<keyword evidence="3" id="KW-1185">Reference proteome</keyword>